<proteinExistence type="predicted"/>
<dbReference type="Pfam" id="PF12804">
    <property type="entry name" value="NTP_transf_3"/>
    <property type="match status" value="1"/>
</dbReference>
<reference evidence="3 4" key="1">
    <citation type="submission" date="2024-04" db="EMBL/GenBank/DDBJ databases">
        <title>Novel species of the genus Ideonella isolated from streams.</title>
        <authorList>
            <person name="Lu H."/>
        </authorList>
    </citation>
    <scope>NUCLEOTIDE SEQUENCE [LARGE SCALE GENOMIC DNA]</scope>
    <source>
        <strain evidence="3 4">DXS22W</strain>
    </source>
</reference>
<dbReference type="CDD" id="cd04182">
    <property type="entry name" value="GT_2_like_f"/>
    <property type="match status" value="1"/>
</dbReference>
<dbReference type="PANTHER" id="PTHR43777:SF1">
    <property type="entry name" value="MOLYBDENUM COFACTOR CYTIDYLYLTRANSFERASE"/>
    <property type="match status" value="1"/>
</dbReference>
<name>A0ABU9CI95_9BURK</name>
<dbReference type="InterPro" id="IPR029044">
    <property type="entry name" value="Nucleotide-diphossugar_trans"/>
</dbReference>
<organism evidence="3 4">
    <name type="scientific">Pseudaquabacterium inlustre</name>
    <dbReference type="NCBI Taxonomy" id="2984192"/>
    <lineage>
        <taxon>Bacteria</taxon>
        <taxon>Pseudomonadati</taxon>
        <taxon>Pseudomonadota</taxon>
        <taxon>Betaproteobacteria</taxon>
        <taxon>Burkholderiales</taxon>
        <taxon>Sphaerotilaceae</taxon>
        <taxon>Pseudaquabacterium</taxon>
    </lineage>
</organism>
<keyword evidence="4" id="KW-1185">Reference proteome</keyword>
<dbReference type="Proteomes" id="UP001365405">
    <property type="component" value="Unassembled WGS sequence"/>
</dbReference>
<accession>A0ABU9CI95</accession>
<evidence type="ECO:0000256" key="1">
    <source>
        <dbReference type="ARBA" id="ARBA00022842"/>
    </source>
</evidence>
<dbReference type="RefSeq" id="WP_341409966.1">
    <property type="nucleotide sequence ID" value="NZ_JBBUTH010000004.1"/>
</dbReference>
<keyword evidence="1" id="KW-0460">Magnesium</keyword>
<dbReference type="Gene3D" id="3.90.550.10">
    <property type="entry name" value="Spore Coat Polysaccharide Biosynthesis Protein SpsA, Chain A"/>
    <property type="match status" value="1"/>
</dbReference>
<evidence type="ECO:0000259" key="2">
    <source>
        <dbReference type="Pfam" id="PF12804"/>
    </source>
</evidence>
<protein>
    <submittedName>
        <fullName evidence="3">Nucleotidyltransferase family protein</fullName>
    </submittedName>
</protein>
<dbReference type="PANTHER" id="PTHR43777">
    <property type="entry name" value="MOLYBDENUM COFACTOR CYTIDYLYLTRANSFERASE"/>
    <property type="match status" value="1"/>
</dbReference>
<comment type="caution">
    <text evidence="3">The sequence shown here is derived from an EMBL/GenBank/DDBJ whole genome shotgun (WGS) entry which is preliminary data.</text>
</comment>
<dbReference type="InterPro" id="IPR025877">
    <property type="entry name" value="MobA-like_NTP_Trfase"/>
</dbReference>
<dbReference type="SUPFAM" id="SSF53448">
    <property type="entry name" value="Nucleotide-diphospho-sugar transferases"/>
    <property type="match status" value="1"/>
</dbReference>
<evidence type="ECO:0000313" key="4">
    <source>
        <dbReference type="Proteomes" id="UP001365405"/>
    </source>
</evidence>
<gene>
    <name evidence="3" type="ORF">AACH10_08525</name>
</gene>
<feature type="domain" description="MobA-like NTP transferase" evidence="2">
    <location>
        <begin position="19"/>
        <end position="181"/>
    </location>
</feature>
<dbReference type="EMBL" id="JBBUTH010000004">
    <property type="protein sequence ID" value="MEK8050282.1"/>
    <property type="molecule type" value="Genomic_DNA"/>
</dbReference>
<sequence length="239" mass="25042">MGCILKGGGGLYSRLVVGAVLLAAGEGARFGRRPKSLLQLGGVPLITRQVVALSGAGVDELVVVLGHHADAIEPAVQSFPVTLIRNPRPQDGQVSSLRAGLAALSDKIDVVVVALADQPLIGSADIHAVIGAYKKRNPGTEVVVPRVNGEPGNPVAFSASVRQQILAGDANVGCKQWRAAHPQAVHWFDSDNRRYRTDVDCDDDIARLQAKTGHQLKWPAEWAQAAGSDAPAVAAQLPA</sequence>
<evidence type="ECO:0000313" key="3">
    <source>
        <dbReference type="EMBL" id="MEK8050282.1"/>
    </source>
</evidence>